<dbReference type="EMBL" id="VEVO01000007">
    <property type="protein sequence ID" value="KAF0040091.1"/>
    <property type="molecule type" value="Genomic_DNA"/>
</dbReference>
<feature type="compositionally biased region" description="Basic and acidic residues" evidence="1">
    <location>
        <begin position="1"/>
        <end position="17"/>
    </location>
</feature>
<evidence type="ECO:0000313" key="3">
    <source>
        <dbReference type="Proteomes" id="UP000438429"/>
    </source>
</evidence>
<proteinExistence type="predicted"/>
<name>A0A6A4TAY8_SCOMX</name>
<dbReference type="Proteomes" id="UP000438429">
    <property type="component" value="Unassembled WGS sequence"/>
</dbReference>
<dbReference type="AlphaFoldDB" id="A0A6A4TAY8"/>
<protein>
    <submittedName>
        <fullName evidence="2">Uncharacterized protein</fullName>
    </submittedName>
</protein>
<evidence type="ECO:0000256" key="1">
    <source>
        <dbReference type="SAM" id="MobiDB-lite"/>
    </source>
</evidence>
<gene>
    <name evidence="2" type="ORF">F2P81_008326</name>
</gene>
<sequence length="71" mass="7958">MEEMEGKQRAMERRMEKQIGMQGRRMEEEGSGKWKSQDEYPPIMVEPGSGGQMPPSGHIVLISASNGVYDS</sequence>
<reference evidence="2 3" key="1">
    <citation type="submission" date="2019-06" db="EMBL/GenBank/DDBJ databases">
        <title>Draft genomes of female and male turbot (Scophthalmus maximus).</title>
        <authorList>
            <person name="Xu H."/>
            <person name="Xu X.-W."/>
            <person name="Shao C."/>
            <person name="Chen S."/>
        </authorList>
    </citation>
    <scope>NUCLEOTIDE SEQUENCE [LARGE SCALE GENOMIC DNA]</scope>
    <source>
        <strain evidence="2">Ysfricsl-2016a</strain>
        <tissue evidence="2">Blood</tissue>
    </source>
</reference>
<feature type="region of interest" description="Disordered" evidence="1">
    <location>
        <begin position="1"/>
        <end position="59"/>
    </location>
</feature>
<organism evidence="2 3">
    <name type="scientific">Scophthalmus maximus</name>
    <name type="common">Turbot</name>
    <name type="synonym">Psetta maxima</name>
    <dbReference type="NCBI Taxonomy" id="52904"/>
    <lineage>
        <taxon>Eukaryota</taxon>
        <taxon>Metazoa</taxon>
        <taxon>Chordata</taxon>
        <taxon>Craniata</taxon>
        <taxon>Vertebrata</taxon>
        <taxon>Euteleostomi</taxon>
        <taxon>Actinopterygii</taxon>
        <taxon>Neopterygii</taxon>
        <taxon>Teleostei</taxon>
        <taxon>Neoteleostei</taxon>
        <taxon>Acanthomorphata</taxon>
        <taxon>Carangaria</taxon>
        <taxon>Pleuronectiformes</taxon>
        <taxon>Pleuronectoidei</taxon>
        <taxon>Scophthalmidae</taxon>
        <taxon>Scophthalmus</taxon>
    </lineage>
</organism>
<comment type="caution">
    <text evidence="2">The sequence shown here is derived from an EMBL/GenBank/DDBJ whole genome shotgun (WGS) entry which is preliminary data.</text>
</comment>
<accession>A0A6A4TAY8</accession>
<evidence type="ECO:0000313" key="2">
    <source>
        <dbReference type="EMBL" id="KAF0040091.1"/>
    </source>
</evidence>
<feature type="compositionally biased region" description="Basic and acidic residues" evidence="1">
    <location>
        <begin position="24"/>
        <end position="38"/>
    </location>
</feature>